<feature type="region of interest" description="Disordered" evidence="1">
    <location>
        <begin position="375"/>
        <end position="394"/>
    </location>
</feature>
<evidence type="ECO:0000313" key="2">
    <source>
        <dbReference type="EMBL" id="PKY58229.1"/>
    </source>
</evidence>
<protein>
    <submittedName>
        <fullName evidence="2">Uncharacterized protein</fullName>
    </submittedName>
</protein>
<feature type="compositionally biased region" description="Polar residues" evidence="1">
    <location>
        <begin position="121"/>
        <end position="131"/>
    </location>
</feature>
<feature type="compositionally biased region" description="Polar residues" evidence="1">
    <location>
        <begin position="11"/>
        <end position="20"/>
    </location>
</feature>
<evidence type="ECO:0000313" key="3">
    <source>
        <dbReference type="Proteomes" id="UP000234323"/>
    </source>
</evidence>
<name>A0A2I1HH78_9GLOM</name>
<dbReference type="VEuPathDB" id="FungiDB:RhiirFUN_025995"/>
<keyword evidence="3" id="KW-1185">Reference proteome</keyword>
<gene>
    <name evidence="2" type="ORF">RhiirA4_479964</name>
</gene>
<evidence type="ECO:0000256" key="1">
    <source>
        <dbReference type="SAM" id="MobiDB-lite"/>
    </source>
</evidence>
<dbReference type="AlphaFoldDB" id="A0A2I1HH78"/>
<dbReference type="EMBL" id="LLXI01002910">
    <property type="protein sequence ID" value="PKY58229.1"/>
    <property type="molecule type" value="Genomic_DNA"/>
</dbReference>
<dbReference type="VEuPathDB" id="FungiDB:RhiirA1_387896"/>
<comment type="caution">
    <text evidence="2">The sequence shown here is derived from an EMBL/GenBank/DDBJ whole genome shotgun (WGS) entry which is preliminary data.</text>
</comment>
<feature type="compositionally biased region" description="Basic residues" evidence="1">
    <location>
        <begin position="1"/>
        <end position="10"/>
    </location>
</feature>
<feature type="region of interest" description="Disordered" evidence="1">
    <location>
        <begin position="91"/>
        <end position="139"/>
    </location>
</feature>
<feature type="region of interest" description="Disordered" evidence="1">
    <location>
        <begin position="1"/>
        <end position="78"/>
    </location>
</feature>
<dbReference type="Proteomes" id="UP000234323">
    <property type="component" value="Unassembled WGS sequence"/>
</dbReference>
<feature type="compositionally biased region" description="Polar residues" evidence="1">
    <location>
        <begin position="58"/>
        <end position="67"/>
    </location>
</feature>
<organism evidence="2 3">
    <name type="scientific">Rhizophagus irregularis</name>
    <dbReference type="NCBI Taxonomy" id="588596"/>
    <lineage>
        <taxon>Eukaryota</taxon>
        <taxon>Fungi</taxon>
        <taxon>Fungi incertae sedis</taxon>
        <taxon>Mucoromycota</taxon>
        <taxon>Glomeromycotina</taxon>
        <taxon>Glomeromycetes</taxon>
        <taxon>Glomerales</taxon>
        <taxon>Glomeraceae</taxon>
        <taxon>Rhizophagus</taxon>
    </lineage>
</organism>
<reference evidence="2 3" key="1">
    <citation type="submission" date="2015-10" db="EMBL/GenBank/DDBJ databases">
        <title>Genome analyses suggest a sexual origin of heterokaryosis in a supposedly ancient asexual fungus.</title>
        <authorList>
            <person name="Ropars J."/>
            <person name="Sedzielewska K."/>
            <person name="Noel J."/>
            <person name="Charron P."/>
            <person name="Farinelli L."/>
            <person name="Marton T."/>
            <person name="Kruger M."/>
            <person name="Pelin A."/>
            <person name="Brachmann A."/>
            <person name="Corradi N."/>
        </authorList>
    </citation>
    <scope>NUCLEOTIDE SEQUENCE [LARGE SCALE GENOMIC DNA]</scope>
    <source>
        <strain evidence="2 3">A4</strain>
    </source>
</reference>
<dbReference type="VEuPathDB" id="FungiDB:FUN_003687"/>
<feature type="compositionally biased region" description="Low complexity" evidence="1">
    <location>
        <begin position="94"/>
        <end position="120"/>
    </location>
</feature>
<proteinExistence type="predicted"/>
<feature type="compositionally biased region" description="Polar residues" evidence="1">
    <location>
        <begin position="30"/>
        <end position="43"/>
    </location>
</feature>
<sequence length="394" mass="45071">MSSRRGKRKGTNYQSTTPSLSLRDMMAMDTISTPISTQKNSMEQVKKTSNKTKQNKSAMSTLTPSSTKNKRHVTPSNSNLTIQICDEETLHQPSNKSSQQQSTRTSASSASFASRSSSKSPVITLSSSETLSAKRKRPEEFDDSLAKYLKFNQSTLEKVLEEQQKQRIIIEALKDEIFEEHGLLQKILSSISSLTEQQQSEKPKQCLKRKDTKNMWWDVPMTKACHQLFQVNKIPLDTDLEQAFKSQIQAHYPKKIQELDDSSEWIKLWNAVHSIMLEYFRNHKSSYVRKIKDAIYMYLNLFSCKLDQFAGPEEVRTILQKVFTEEELQNKDNVKFGVTVAWMFLDPTYDQVEISSSKLKGKELLEDNIIMDKNDNSEFTDSGDQESGAGEVIN</sequence>
<accession>A0A2I1HH78</accession>